<protein>
    <submittedName>
        <fullName evidence="5">Short-chain dehydrogenase</fullName>
    </submittedName>
</protein>
<dbReference type="PRINTS" id="PR00080">
    <property type="entry name" value="SDRFAMILY"/>
</dbReference>
<name>A0A1H1PHT6_9GAMM</name>
<keyword evidence="6" id="KW-1185">Reference proteome</keyword>
<dbReference type="Gene3D" id="3.40.50.720">
    <property type="entry name" value="NAD(P)-binding Rossmann-like Domain"/>
    <property type="match status" value="1"/>
</dbReference>
<sequence>MQINDCVAVLTGAGSGIGRAVALALASRSCHLAIADINEEGLAETARQARAMGVRVSEHKLDVASREQVAALPQAVIAEHGQVDLLINNAGVALGGHFHQVSEADFDWLMAINFEAVVRMTRAFLPFLQERPAARIVNVSSLFGLVTPAGQTAYCASKFAVRGFSNALRLELQDTSVGVTVVHPGGVATSIATSARVSADVAPEEVERNRKQAQKLLRMPPERAAEIIVAAIERDKPRVLVGNDARILSWLERLLPVNYWRLFPALAKPAAPSNNRP</sequence>
<gene>
    <name evidence="5" type="ORF">SAMN05216421_0918</name>
</gene>
<dbReference type="Proteomes" id="UP000243207">
    <property type="component" value="Chromosome I"/>
</dbReference>
<evidence type="ECO:0000256" key="3">
    <source>
        <dbReference type="RuleBase" id="RU000363"/>
    </source>
</evidence>
<dbReference type="OrthoDB" id="4690547at2"/>
<dbReference type="InterPro" id="IPR057326">
    <property type="entry name" value="KR_dom"/>
</dbReference>
<accession>A0A1H1PHT6</accession>
<evidence type="ECO:0000313" key="5">
    <source>
        <dbReference type="EMBL" id="SDS10683.1"/>
    </source>
</evidence>
<dbReference type="InterPro" id="IPR036291">
    <property type="entry name" value="NAD(P)-bd_dom_sf"/>
</dbReference>
<dbReference type="GO" id="GO:0016616">
    <property type="term" value="F:oxidoreductase activity, acting on the CH-OH group of donors, NAD or NADP as acceptor"/>
    <property type="evidence" value="ECO:0007669"/>
    <property type="project" value="TreeGrafter"/>
</dbReference>
<dbReference type="PRINTS" id="PR00081">
    <property type="entry name" value="GDHRDH"/>
</dbReference>
<feature type="domain" description="Ketoreductase" evidence="4">
    <location>
        <begin position="6"/>
        <end position="188"/>
    </location>
</feature>
<dbReference type="InterPro" id="IPR020904">
    <property type="entry name" value="Sc_DH/Rdtase_CS"/>
</dbReference>
<dbReference type="AlphaFoldDB" id="A0A1H1PHT6"/>
<dbReference type="PROSITE" id="PS00061">
    <property type="entry name" value="ADH_SHORT"/>
    <property type="match status" value="1"/>
</dbReference>
<dbReference type="InterPro" id="IPR002347">
    <property type="entry name" value="SDR_fam"/>
</dbReference>
<proteinExistence type="inferred from homology"/>
<dbReference type="EMBL" id="LT629736">
    <property type="protein sequence ID" value="SDS10683.1"/>
    <property type="molecule type" value="Genomic_DNA"/>
</dbReference>
<organism evidence="5 6">
    <name type="scientific">Halopseudomonas xinjiangensis</name>
    <dbReference type="NCBI Taxonomy" id="487184"/>
    <lineage>
        <taxon>Bacteria</taxon>
        <taxon>Pseudomonadati</taxon>
        <taxon>Pseudomonadota</taxon>
        <taxon>Gammaproteobacteria</taxon>
        <taxon>Pseudomonadales</taxon>
        <taxon>Pseudomonadaceae</taxon>
        <taxon>Halopseudomonas</taxon>
    </lineage>
</organism>
<dbReference type="STRING" id="487184.SAMN05216421_0918"/>
<evidence type="ECO:0000256" key="1">
    <source>
        <dbReference type="ARBA" id="ARBA00006484"/>
    </source>
</evidence>
<dbReference type="CDD" id="cd05233">
    <property type="entry name" value="SDR_c"/>
    <property type="match status" value="1"/>
</dbReference>
<dbReference type="PANTHER" id="PTHR24322">
    <property type="entry name" value="PKSB"/>
    <property type="match status" value="1"/>
</dbReference>
<dbReference type="RefSeq" id="WP_093392043.1">
    <property type="nucleotide sequence ID" value="NZ_LT629736.1"/>
</dbReference>
<dbReference type="PANTHER" id="PTHR24322:SF736">
    <property type="entry name" value="RETINOL DEHYDROGENASE 10"/>
    <property type="match status" value="1"/>
</dbReference>
<comment type="similarity">
    <text evidence="1 3">Belongs to the short-chain dehydrogenases/reductases (SDR) family.</text>
</comment>
<evidence type="ECO:0000313" key="6">
    <source>
        <dbReference type="Proteomes" id="UP000243207"/>
    </source>
</evidence>
<dbReference type="SUPFAM" id="SSF51735">
    <property type="entry name" value="NAD(P)-binding Rossmann-fold domains"/>
    <property type="match status" value="1"/>
</dbReference>
<evidence type="ECO:0000259" key="4">
    <source>
        <dbReference type="SMART" id="SM00822"/>
    </source>
</evidence>
<reference evidence="6" key="1">
    <citation type="submission" date="2016-10" db="EMBL/GenBank/DDBJ databases">
        <authorList>
            <person name="Varghese N."/>
            <person name="Submissions S."/>
        </authorList>
    </citation>
    <scope>NUCLEOTIDE SEQUENCE [LARGE SCALE GENOMIC DNA]</scope>
    <source>
        <strain evidence="6">NRRL B-51270</strain>
    </source>
</reference>
<keyword evidence="2" id="KW-0560">Oxidoreductase</keyword>
<evidence type="ECO:0000256" key="2">
    <source>
        <dbReference type="ARBA" id="ARBA00023002"/>
    </source>
</evidence>
<dbReference type="SMART" id="SM00822">
    <property type="entry name" value="PKS_KR"/>
    <property type="match status" value="1"/>
</dbReference>
<dbReference type="Pfam" id="PF00106">
    <property type="entry name" value="adh_short"/>
    <property type="match status" value="1"/>
</dbReference>